<dbReference type="Proteomes" id="UP000184339">
    <property type="component" value="Unassembled WGS sequence"/>
</dbReference>
<keyword evidence="3" id="KW-1185">Reference proteome</keyword>
<feature type="domain" description="Serine aminopeptidase S33" evidence="1">
    <location>
        <begin position="56"/>
        <end position="109"/>
    </location>
</feature>
<dbReference type="EMBL" id="FRCX01000010">
    <property type="protein sequence ID" value="SHN40145.1"/>
    <property type="molecule type" value="Genomic_DNA"/>
</dbReference>
<dbReference type="InterPro" id="IPR029058">
    <property type="entry name" value="AB_hydrolase_fold"/>
</dbReference>
<dbReference type="RefSeq" id="WP_072787462.1">
    <property type="nucleotide sequence ID" value="NZ_FRCX01000010.1"/>
</dbReference>
<sequence>MIGRSLGSGVAVQLASERPVARLVLVTPYNSIQELAVARFPYFPVRWILRDKFESWKYAAKITAPTLIVMAEQDKVIPSSSSRALHTHFAKGVAELAVVDGAGHNTIADYPAYVRLLKSQP</sequence>
<dbReference type="Pfam" id="PF12146">
    <property type="entry name" value="Hydrolase_4"/>
    <property type="match status" value="1"/>
</dbReference>
<evidence type="ECO:0000313" key="2">
    <source>
        <dbReference type="EMBL" id="SHN40145.1"/>
    </source>
</evidence>
<protein>
    <recommendedName>
        <fullName evidence="1">Serine aminopeptidase S33 domain-containing protein</fullName>
    </recommendedName>
</protein>
<dbReference type="AlphaFoldDB" id="A0A1M7R5B1"/>
<proteinExistence type="predicted"/>
<dbReference type="Gene3D" id="3.40.50.1820">
    <property type="entry name" value="alpha/beta hydrolase"/>
    <property type="match status" value="1"/>
</dbReference>
<evidence type="ECO:0000259" key="1">
    <source>
        <dbReference type="Pfam" id="PF12146"/>
    </source>
</evidence>
<evidence type="ECO:0000313" key="3">
    <source>
        <dbReference type="Proteomes" id="UP000184339"/>
    </source>
</evidence>
<dbReference type="PANTHER" id="PTHR12277:SF79">
    <property type="entry name" value="XAA-PRO DIPEPTIDYL-PEPTIDASE-RELATED"/>
    <property type="match status" value="1"/>
</dbReference>
<dbReference type="STRING" id="551987.SAMN05192549_110149"/>
<organism evidence="2 3">
    <name type="scientific">Duganella sacchari</name>
    <dbReference type="NCBI Taxonomy" id="551987"/>
    <lineage>
        <taxon>Bacteria</taxon>
        <taxon>Pseudomonadati</taxon>
        <taxon>Pseudomonadota</taxon>
        <taxon>Betaproteobacteria</taxon>
        <taxon>Burkholderiales</taxon>
        <taxon>Oxalobacteraceae</taxon>
        <taxon>Telluria group</taxon>
        <taxon>Duganella</taxon>
    </lineage>
</organism>
<name>A0A1M7R5B1_9BURK</name>
<accession>A0A1M7R5B1</accession>
<dbReference type="InterPro" id="IPR022742">
    <property type="entry name" value="Hydrolase_4"/>
</dbReference>
<gene>
    <name evidence="2" type="ORF">SAMN05192549_110149</name>
</gene>
<dbReference type="PANTHER" id="PTHR12277">
    <property type="entry name" value="ALPHA/BETA HYDROLASE DOMAIN-CONTAINING PROTEIN"/>
    <property type="match status" value="1"/>
</dbReference>
<dbReference type="SUPFAM" id="SSF53474">
    <property type="entry name" value="alpha/beta-Hydrolases"/>
    <property type="match status" value="1"/>
</dbReference>
<reference evidence="3" key="1">
    <citation type="submission" date="2016-11" db="EMBL/GenBank/DDBJ databases">
        <authorList>
            <person name="Varghese N."/>
            <person name="Submissions S."/>
        </authorList>
    </citation>
    <scope>NUCLEOTIDE SEQUENCE [LARGE SCALE GENOMIC DNA]</scope>
    <source>
        <strain evidence="3">Sac-22</strain>
    </source>
</reference>